<dbReference type="EMBL" id="FPAA01000001">
    <property type="protein sequence ID" value="SFS30326.1"/>
    <property type="molecule type" value="Genomic_DNA"/>
</dbReference>
<dbReference type="InterPro" id="IPR024726">
    <property type="entry name" value="FhuF_C"/>
</dbReference>
<dbReference type="Pfam" id="PF06276">
    <property type="entry name" value="FhuF"/>
    <property type="match status" value="1"/>
</dbReference>
<feature type="domain" description="Aerobactin siderophore biosynthesis IucA/IucC-like C-terminal" evidence="2">
    <location>
        <begin position="64"/>
        <end position="172"/>
    </location>
</feature>
<evidence type="ECO:0000313" key="4">
    <source>
        <dbReference type="EMBL" id="SFS30326.1"/>
    </source>
</evidence>
<name>A0A1I6NQR5_9BACL</name>
<evidence type="ECO:0000259" key="3">
    <source>
        <dbReference type="Pfam" id="PF11575"/>
    </source>
</evidence>
<feature type="domain" description="Ferric siderophore reductase C-terminal" evidence="3">
    <location>
        <begin position="226"/>
        <end position="246"/>
    </location>
</feature>
<proteinExistence type="predicted"/>
<dbReference type="RefSeq" id="WP_091832060.1">
    <property type="nucleotide sequence ID" value="NZ_FPAA01000001.1"/>
</dbReference>
<dbReference type="GO" id="GO:0003824">
    <property type="term" value="F:catalytic activity"/>
    <property type="evidence" value="ECO:0007669"/>
    <property type="project" value="UniProtKB-ARBA"/>
</dbReference>
<feature type="compositionally biased region" description="Polar residues" evidence="1">
    <location>
        <begin position="10"/>
        <end position="20"/>
    </location>
</feature>
<dbReference type="OrthoDB" id="2962087at2"/>
<evidence type="ECO:0000259" key="2">
    <source>
        <dbReference type="Pfam" id="PF06276"/>
    </source>
</evidence>
<dbReference type="Pfam" id="PF11575">
    <property type="entry name" value="FhuF_C"/>
    <property type="match status" value="1"/>
</dbReference>
<gene>
    <name evidence="4" type="ORF">SAMN05444972_10137</name>
</gene>
<dbReference type="GO" id="GO:0051537">
    <property type="term" value="F:2 iron, 2 sulfur cluster binding"/>
    <property type="evidence" value="ECO:0007669"/>
    <property type="project" value="InterPro"/>
</dbReference>
<dbReference type="Proteomes" id="UP000198660">
    <property type="component" value="Unassembled WGS sequence"/>
</dbReference>
<organism evidence="4 5">
    <name type="scientific">Marininema halotolerans</name>
    <dbReference type="NCBI Taxonomy" id="1155944"/>
    <lineage>
        <taxon>Bacteria</taxon>
        <taxon>Bacillati</taxon>
        <taxon>Bacillota</taxon>
        <taxon>Bacilli</taxon>
        <taxon>Bacillales</taxon>
        <taxon>Thermoactinomycetaceae</taxon>
        <taxon>Marininema</taxon>
    </lineage>
</organism>
<keyword evidence="5" id="KW-1185">Reference proteome</keyword>
<reference evidence="5" key="1">
    <citation type="submission" date="2016-10" db="EMBL/GenBank/DDBJ databases">
        <authorList>
            <person name="Varghese N."/>
            <person name="Submissions S."/>
        </authorList>
    </citation>
    <scope>NUCLEOTIDE SEQUENCE [LARGE SCALE GENOMIC DNA]</scope>
    <source>
        <strain evidence="5">DSM 45789</strain>
    </source>
</reference>
<evidence type="ECO:0000256" key="1">
    <source>
        <dbReference type="SAM" id="MobiDB-lite"/>
    </source>
</evidence>
<accession>A0A1I6NQR5</accession>
<feature type="region of interest" description="Disordered" evidence="1">
    <location>
        <begin position="1"/>
        <end position="20"/>
    </location>
</feature>
<dbReference type="InterPro" id="IPR022770">
    <property type="entry name" value="IucA/IucC-like_C"/>
</dbReference>
<evidence type="ECO:0000313" key="5">
    <source>
        <dbReference type="Proteomes" id="UP000198660"/>
    </source>
</evidence>
<dbReference type="AlphaFoldDB" id="A0A1I6NQR5"/>
<protein>
    <submittedName>
        <fullName evidence="4">Siderophore-iron reductase FhuF</fullName>
    </submittedName>
</protein>
<sequence length="261" mass="30201">MIYTKKETPTQKAMSSQRNLHPLQSTESSLMMDARELLDLNRLNNLLHIWSHQIGTTEHPVAASMFAKRYASQIIHQALYQLSILNTSVDWSLDNIRLHFRAGWEVAVTPINHQQYPPLNQRREEWRASFLQQLFVNNLVPVFKSLAVHIPASIIWESAKGYLYYYYRVWMNENADSIDHERISEDFNAITSSTYLFDDELSTNPFYGGFRTIPHPTQEGELLPVRQTCCLYHRIPGTNPCSTCPRLQKPNCESGKSLLES</sequence>